<dbReference type="InterPro" id="IPR013651">
    <property type="entry name" value="ATP-grasp_RimK-type"/>
</dbReference>
<dbReference type="GO" id="GO:0046872">
    <property type="term" value="F:metal ion binding"/>
    <property type="evidence" value="ECO:0007669"/>
    <property type="project" value="InterPro"/>
</dbReference>
<dbReference type="OrthoDB" id="6808660at2"/>
<evidence type="ECO:0000259" key="3">
    <source>
        <dbReference type="PROSITE" id="PS50975"/>
    </source>
</evidence>
<dbReference type="PANTHER" id="PTHR21621:SF0">
    <property type="entry name" value="BETA-CITRYLGLUTAMATE SYNTHASE B-RELATED"/>
    <property type="match status" value="1"/>
</dbReference>
<dbReference type="Gene3D" id="3.30.470.20">
    <property type="entry name" value="ATP-grasp fold, B domain"/>
    <property type="match status" value="1"/>
</dbReference>
<dbReference type="GO" id="GO:0016740">
    <property type="term" value="F:transferase activity"/>
    <property type="evidence" value="ECO:0007669"/>
    <property type="project" value="UniProtKB-KW"/>
</dbReference>
<evidence type="ECO:0000313" key="4">
    <source>
        <dbReference type="EMBL" id="AMO58067.1"/>
    </source>
</evidence>
<reference evidence="4 5" key="1">
    <citation type="journal article" date="2016" name="Front. Microbiol.">
        <title>Genomic Insight into the Host-Endosymbiont Relationship of Endozoicomonas montiporae CL-33(T) with its Coral Host.</title>
        <authorList>
            <person name="Ding J.-Y."/>
            <person name="Shiu J.-H."/>
            <person name="Chen W.-M."/>
            <person name="Chiang Y.-R."/>
            <person name="Tang S.-L."/>
        </authorList>
    </citation>
    <scope>NUCLEOTIDE SEQUENCE [LARGE SCALE GENOMIC DNA]</scope>
    <source>
        <strain evidence="4 5">CL-33</strain>
    </source>
</reference>
<keyword evidence="1" id="KW-0464">Manganese</keyword>
<keyword evidence="4" id="KW-0808">Transferase</keyword>
<dbReference type="Pfam" id="PF08443">
    <property type="entry name" value="RimK"/>
    <property type="match status" value="1"/>
</dbReference>
<feature type="domain" description="ATP-grasp" evidence="3">
    <location>
        <begin position="105"/>
        <end position="292"/>
    </location>
</feature>
<dbReference type="Proteomes" id="UP000071065">
    <property type="component" value="Chromosome"/>
</dbReference>
<dbReference type="PATRIC" id="fig|570277.3.peg.4457"/>
<dbReference type="GO" id="GO:0005737">
    <property type="term" value="C:cytoplasm"/>
    <property type="evidence" value="ECO:0007669"/>
    <property type="project" value="TreeGrafter"/>
</dbReference>
<dbReference type="GO" id="GO:0016879">
    <property type="term" value="F:ligase activity, forming carbon-nitrogen bonds"/>
    <property type="evidence" value="ECO:0007669"/>
    <property type="project" value="TreeGrafter"/>
</dbReference>
<accession>A0A142BH41</accession>
<evidence type="ECO:0000256" key="1">
    <source>
        <dbReference type="ARBA" id="ARBA00023211"/>
    </source>
</evidence>
<dbReference type="Gene3D" id="3.40.50.20">
    <property type="match status" value="1"/>
</dbReference>
<dbReference type="EC" id="6.3.2.-" evidence="4"/>
<keyword evidence="2" id="KW-0067">ATP-binding</keyword>
<dbReference type="STRING" id="570277.EZMO1_4142"/>
<organism evidence="4 5">
    <name type="scientific">Endozoicomonas montiporae CL-33</name>
    <dbReference type="NCBI Taxonomy" id="570277"/>
    <lineage>
        <taxon>Bacteria</taxon>
        <taxon>Pseudomonadati</taxon>
        <taxon>Pseudomonadota</taxon>
        <taxon>Gammaproteobacteria</taxon>
        <taxon>Oceanospirillales</taxon>
        <taxon>Endozoicomonadaceae</taxon>
        <taxon>Endozoicomonas</taxon>
    </lineage>
</organism>
<dbReference type="EMBL" id="CP013251">
    <property type="protein sequence ID" value="AMO58067.1"/>
    <property type="molecule type" value="Genomic_DNA"/>
</dbReference>
<dbReference type="SUPFAM" id="SSF56059">
    <property type="entry name" value="Glutathione synthetase ATP-binding domain-like"/>
    <property type="match status" value="1"/>
</dbReference>
<evidence type="ECO:0000256" key="2">
    <source>
        <dbReference type="PROSITE-ProRule" id="PRU00409"/>
    </source>
</evidence>
<dbReference type="AlphaFoldDB" id="A0A142BH41"/>
<gene>
    <name evidence="4" type="primary">rimK</name>
    <name evidence="4" type="ORF">EZMO1_4142</name>
</gene>
<keyword evidence="4" id="KW-0436">Ligase</keyword>
<protein>
    <submittedName>
        <fullName evidence="4">Glutathione synthase/Ribosomal protein S6 modification enzyme (Glutaminyl transferase)</fullName>
        <ecNumber evidence="4">6.3.2.-</ecNumber>
    </submittedName>
</protein>
<dbReference type="InterPro" id="IPR011761">
    <property type="entry name" value="ATP-grasp"/>
</dbReference>
<sequence>MSKYTVGLWLYQNGGGDVIQRKLIDRLRERDIGVISGLNLAQAMAHEGSIICNGVLMEDLDLFYTYNAGQQTQYQMYLYEMLDRCIPIINNYKAFALTEDKFKTSHLLRRHGINTPDYCLCRHNNLEALRASMSDWGGRAVYKPTDGWGGTGIVRLDNVDALDMLQPFINQIDVQHFFVERFIKNDHTDYRIDIVDGEFVGCYGRKAPKDDWKTNITSGGSVIKREPNDEVVKLALKAAAVTGLEIAGVDLIYDQEREEYVVLEVNGIPAFATPDQEEFGLDFNDLKIEKITNLIERKVTVNKLLDKTLQNSSAADNTVEELDHAIG</sequence>
<name>A0A142BH41_9GAMM</name>
<dbReference type="PROSITE" id="PS50975">
    <property type="entry name" value="ATP_GRASP"/>
    <property type="match status" value="1"/>
</dbReference>
<proteinExistence type="predicted"/>
<keyword evidence="2" id="KW-0547">Nucleotide-binding</keyword>
<evidence type="ECO:0000313" key="5">
    <source>
        <dbReference type="Proteomes" id="UP000071065"/>
    </source>
</evidence>
<dbReference type="RefSeq" id="WP_051790462.1">
    <property type="nucleotide sequence ID" value="NZ_CP013251.1"/>
</dbReference>
<dbReference type="PANTHER" id="PTHR21621">
    <property type="entry name" value="RIBOSOMAL PROTEIN S6 MODIFICATION PROTEIN"/>
    <property type="match status" value="1"/>
</dbReference>
<dbReference type="GO" id="GO:0005524">
    <property type="term" value="F:ATP binding"/>
    <property type="evidence" value="ECO:0007669"/>
    <property type="project" value="UniProtKB-UniRule"/>
</dbReference>
<dbReference type="KEGG" id="emp:EZMO1_4142"/>